<protein>
    <submittedName>
        <fullName evidence="1">Uncharacterized protein</fullName>
    </submittedName>
</protein>
<evidence type="ECO:0000313" key="1">
    <source>
        <dbReference type="EMBL" id="SCY25143.1"/>
    </source>
</evidence>
<dbReference type="Proteomes" id="UP000198636">
    <property type="component" value="Unassembled WGS sequence"/>
</dbReference>
<dbReference type="OrthoDB" id="2080165at2"/>
<gene>
    <name evidence="1" type="ORF">SAMN03080606_01129</name>
</gene>
<dbReference type="EMBL" id="FMUS01000005">
    <property type="protein sequence ID" value="SCY25143.1"/>
    <property type="molecule type" value="Genomic_DNA"/>
</dbReference>
<dbReference type="STRING" id="1120976.SAMN03080606_01129"/>
<dbReference type="RefSeq" id="WP_091540964.1">
    <property type="nucleotide sequence ID" value="NZ_FMUS01000005.1"/>
</dbReference>
<accession>A0A1G5EDQ8</accession>
<dbReference type="AlphaFoldDB" id="A0A1G5EDQ8"/>
<reference evidence="1 2" key="1">
    <citation type="submission" date="2016-10" db="EMBL/GenBank/DDBJ databases">
        <authorList>
            <person name="de Groot N.N."/>
        </authorList>
    </citation>
    <scope>NUCLEOTIDE SEQUENCE [LARGE SCALE GENOMIC DNA]</scope>
    <source>
        <strain evidence="1 2">DSM 18978</strain>
    </source>
</reference>
<proteinExistence type="predicted"/>
<organism evidence="1 2">
    <name type="scientific">Alkaliphilus peptidifermentans DSM 18978</name>
    <dbReference type="NCBI Taxonomy" id="1120976"/>
    <lineage>
        <taxon>Bacteria</taxon>
        <taxon>Bacillati</taxon>
        <taxon>Bacillota</taxon>
        <taxon>Clostridia</taxon>
        <taxon>Peptostreptococcales</taxon>
        <taxon>Natronincolaceae</taxon>
        <taxon>Alkaliphilus</taxon>
    </lineage>
</organism>
<evidence type="ECO:0000313" key="2">
    <source>
        <dbReference type="Proteomes" id="UP000198636"/>
    </source>
</evidence>
<keyword evidence="2" id="KW-1185">Reference proteome</keyword>
<sequence length="100" mass="11894">MYSRGKIAAVFDGDVQIGLLLNWECTFQKFSFEVNVKSYWFEKQPEESKEYTIHLYLDSSKSRRRYEGCVFILEEVEVSNEIINKPLELIGRGQLEYREE</sequence>
<name>A0A1G5EDQ8_9FIRM</name>